<dbReference type="AlphaFoldDB" id="A0A9J5XNB1"/>
<proteinExistence type="predicted"/>
<feature type="domain" description="Plastid lipid-associated protein/fibrillin conserved" evidence="4">
    <location>
        <begin position="2"/>
        <end position="134"/>
    </location>
</feature>
<keyword evidence="2" id="KW-0934">Plastid</keyword>
<dbReference type="GO" id="GO:0009536">
    <property type="term" value="C:plastid"/>
    <property type="evidence" value="ECO:0007669"/>
    <property type="project" value="UniProtKB-SubCell"/>
</dbReference>
<gene>
    <name evidence="5" type="ORF">H5410_039839</name>
</gene>
<dbReference type="Pfam" id="PF04755">
    <property type="entry name" value="PAP_fibrillin"/>
    <property type="match status" value="1"/>
</dbReference>
<evidence type="ECO:0000313" key="6">
    <source>
        <dbReference type="Proteomes" id="UP000824120"/>
    </source>
</evidence>
<protein>
    <recommendedName>
        <fullName evidence="4">Plastid lipid-associated protein/fibrillin conserved domain-containing protein</fullName>
    </recommendedName>
</protein>
<dbReference type="OrthoDB" id="498392at2759"/>
<sequence length="144" mass="15717">MSSLTIENSTTLSCPVATSSFSATAVFEVQSPSRIQYLPFQVEFKEGTFKPPEMKSKIDLPENMDIFGQNISLSPLQQSLGPLENAVAGIARTISGLPPLKVPIPGERTKSWLITTYLDSDLRISRGDGGLFVLVKEENSLLDQ</sequence>
<evidence type="ECO:0000259" key="4">
    <source>
        <dbReference type="Pfam" id="PF04755"/>
    </source>
</evidence>
<evidence type="ECO:0000256" key="2">
    <source>
        <dbReference type="ARBA" id="ARBA00022640"/>
    </source>
</evidence>
<evidence type="ECO:0000256" key="1">
    <source>
        <dbReference type="ARBA" id="ARBA00004474"/>
    </source>
</evidence>
<keyword evidence="3" id="KW-0809">Transit peptide</keyword>
<dbReference type="InterPro" id="IPR006843">
    <property type="entry name" value="PAP/fibrillin_dom"/>
</dbReference>
<keyword evidence="6" id="KW-1185">Reference proteome</keyword>
<comment type="subcellular location">
    <subcellularLocation>
        <location evidence="1">Plastid</location>
    </subcellularLocation>
</comment>
<dbReference type="InterPro" id="IPR039633">
    <property type="entry name" value="PAP"/>
</dbReference>
<name>A0A9J5XNB1_SOLCO</name>
<dbReference type="Proteomes" id="UP000824120">
    <property type="component" value="Chromosome 8"/>
</dbReference>
<evidence type="ECO:0000256" key="3">
    <source>
        <dbReference type="ARBA" id="ARBA00022946"/>
    </source>
</evidence>
<dbReference type="PANTHER" id="PTHR31906">
    <property type="entry name" value="PLASTID-LIPID-ASSOCIATED PROTEIN 4, CHLOROPLASTIC-RELATED"/>
    <property type="match status" value="1"/>
</dbReference>
<reference evidence="5 6" key="1">
    <citation type="submission" date="2020-09" db="EMBL/GenBank/DDBJ databases">
        <title>De no assembly of potato wild relative species, Solanum commersonii.</title>
        <authorList>
            <person name="Cho K."/>
        </authorList>
    </citation>
    <scope>NUCLEOTIDE SEQUENCE [LARGE SCALE GENOMIC DNA]</scope>
    <source>
        <strain evidence="5">LZ3.2</strain>
        <tissue evidence="5">Leaf</tissue>
    </source>
</reference>
<organism evidence="5 6">
    <name type="scientific">Solanum commersonii</name>
    <name type="common">Commerson's wild potato</name>
    <name type="synonym">Commerson's nightshade</name>
    <dbReference type="NCBI Taxonomy" id="4109"/>
    <lineage>
        <taxon>Eukaryota</taxon>
        <taxon>Viridiplantae</taxon>
        <taxon>Streptophyta</taxon>
        <taxon>Embryophyta</taxon>
        <taxon>Tracheophyta</taxon>
        <taxon>Spermatophyta</taxon>
        <taxon>Magnoliopsida</taxon>
        <taxon>eudicotyledons</taxon>
        <taxon>Gunneridae</taxon>
        <taxon>Pentapetalae</taxon>
        <taxon>asterids</taxon>
        <taxon>lamiids</taxon>
        <taxon>Solanales</taxon>
        <taxon>Solanaceae</taxon>
        <taxon>Solanoideae</taxon>
        <taxon>Solaneae</taxon>
        <taxon>Solanum</taxon>
    </lineage>
</organism>
<evidence type="ECO:0000313" key="5">
    <source>
        <dbReference type="EMBL" id="KAG5589325.1"/>
    </source>
</evidence>
<comment type="caution">
    <text evidence="5">The sequence shown here is derived from an EMBL/GenBank/DDBJ whole genome shotgun (WGS) entry which is preliminary data.</text>
</comment>
<accession>A0A9J5XNB1</accession>
<dbReference type="EMBL" id="JACXVP010000008">
    <property type="protein sequence ID" value="KAG5589325.1"/>
    <property type="molecule type" value="Genomic_DNA"/>
</dbReference>